<evidence type="ECO:0000256" key="5">
    <source>
        <dbReference type="ARBA" id="ARBA00022884"/>
    </source>
</evidence>
<evidence type="ECO:0000256" key="4">
    <source>
        <dbReference type="ARBA" id="ARBA00022730"/>
    </source>
</evidence>
<evidence type="ECO:0000256" key="6">
    <source>
        <dbReference type="ARBA" id="ARBA00022980"/>
    </source>
</evidence>
<keyword evidence="7" id="KW-0687">Ribonucleoprotein</keyword>
<evidence type="ECO:0000256" key="1">
    <source>
        <dbReference type="ARBA" id="ARBA00004474"/>
    </source>
</evidence>
<accession>A0AAW1QAK5</accession>
<keyword evidence="5" id="KW-0694">RNA-binding</keyword>
<proteinExistence type="inferred from homology"/>
<sequence length="188" mass="20414">MAAVMTAGLLCQQCVRPSRQQAASPSTSVAQPARVPSSVFRAPIAAGTLVCRAPAPRAVAIEAETSSSDNTPTPSYVSISDKYAVIDVGGTQHLVEEGRWYTCNRLKAEPGSKIQFARVLALKSGGQFQVGRPYLEDVKVEAEILEELKGPKLVVYKMKPKKHYRNKTGHRQLLTKFLITKISTEASS</sequence>
<dbReference type="AlphaFoldDB" id="A0AAW1QAK5"/>
<gene>
    <name evidence="8" type="ORF">WJX72_005717</name>
</gene>
<evidence type="ECO:0000256" key="3">
    <source>
        <dbReference type="ARBA" id="ARBA00022640"/>
    </source>
</evidence>
<keyword evidence="6" id="KW-0689">Ribosomal protein</keyword>
<dbReference type="SUPFAM" id="SSF141091">
    <property type="entry name" value="L21p-like"/>
    <property type="match status" value="1"/>
</dbReference>
<dbReference type="PANTHER" id="PTHR21349">
    <property type="entry name" value="50S RIBOSOMAL PROTEIN L21"/>
    <property type="match status" value="1"/>
</dbReference>
<comment type="subcellular location">
    <subcellularLocation>
        <location evidence="1">Plastid</location>
    </subcellularLocation>
</comment>
<comment type="similarity">
    <text evidence="2">Belongs to the bacterial ribosomal protein bL21 family.</text>
</comment>
<comment type="caution">
    <text evidence="8">The sequence shown here is derived from an EMBL/GenBank/DDBJ whole genome shotgun (WGS) entry which is preliminary data.</text>
</comment>
<dbReference type="Proteomes" id="UP001489004">
    <property type="component" value="Unassembled WGS sequence"/>
</dbReference>
<reference evidence="8 9" key="1">
    <citation type="journal article" date="2024" name="Nat. Commun.">
        <title>Phylogenomics reveals the evolutionary origins of lichenization in chlorophyte algae.</title>
        <authorList>
            <person name="Puginier C."/>
            <person name="Libourel C."/>
            <person name="Otte J."/>
            <person name="Skaloud P."/>
            <person name="Haon M."/>
            <person name="Grisel S."/>
            <person name="Petersen M."/>
            <person name="Berrin J.G."/>
            <person name="Delaux P.M."/>
            <person name="Dal Grande F."/>
            <person name="Keller J."/>
        </authorList>
    </citation>
    <scope>NUCLEOTIDE SEQUENCE [LARGE SCALE GENOMIC DNA]</scope>
    <source>
        <strain evidence="8 9">SAG 2043</strain>
    </source>
</reference>
<organism evidence="8 9">
    <name type="scientific">[Myrmecia] bisecta</name>
    <dbReference type="NCBI Taxonomy" id="41462"/>
    <lineage>
        <taxon>Eukaryota</taxon>
        <taxon>Viridiplantae</taxon>
        <taxon>Chlorophyta</taxon>
        <taxon>core chlorophytes</taxon>
        <taxon>Trebouxiophyceae</taxon>
        <taxon>Trebouxiales</taxon>
        <taxon>Trebouxiaceae</taxon>
        <taxon>Myrmecia</taxon>
    </lineage>
</organism>
<evidence type="ECO:0000256" key="2">
    <source>
        <dbReference type="ARBA" id="ARBA00008563"/>
    </source>
</evidence>
<evidence type="ECO:0008006" key="10">
    <source>
        <dbReference type="Google" id="ProtNLM"/>
    </source>
</evidence>
<dbReference type="GO" id="GO:0005762">
    <property type="term" value="C:mitochondrial large ribosomal subunit"/>
    <property type="evidence" value="ECO:0007669"/>
    <property type="project" value="TreeGrafter"/>
</dbReference>
<protein>
    <recommendedName>
        <fullName evidence="10">50S ribosomal protein L21, chloroplastic</fullName>
    </recommendedName>
</protein>
<dbReference type="EMBL" id="JALJOR010000004">
    <property type="protein sequence ID" value="KAK9818015.1"/>
    <property type="molecule type" value="Genomic_DNA"/>
</dbReference>
<keyword evidence="9" id="KW-1185">Reference proteome</keyword>
<evidence type="ECO:0000313" key="8">
    <source>
        <dbReference type="EMBL" id="KAK9818015.1"/>
    </source>
</evidence>
<dbReference type="GO" id="GO:0019843">
    <property type="term" value="F:rRNA binding"/>
    <property type="evidence" value="ECO:0007669"/>
    <property type="project" value="UniProtKB-KW"/>
</dbReference>
<dbReference type="InterPro" id="IPR028909">
    <property type="entry name" value="bL21-like"/>
</dbReference>
<dbReference type="NCBIfam" id="TIGR00061">
    <property type="entry name" value="L21"/>
    <property type="match status" value="1"/>
</dbReference>
<dbReference type="HAMAP" id="MF_01363">
    <property type="entry name" value="Ribosomal_bL21"/>
    <property type="match status" value="1"/>
</dbReference>
<dbReference type="GO" id="GO:0009536">
    <property type="term" value="C:plastid"/>
    <property type="evidence" value="ECO:0007669"/>
    <property type="project" value="UniProtKB-SubCell"/>
</dbReference>
<dbReference type="InterPro" id="IPR001787">
    <property type="entry name" value="Ribosomal_bL21"/>
</dbReference>
<dbReference type="Pfam" id="PF00829">
    <property type="entry name" value="Ribosomal_L21p"/>
    <property type="match status" value="1"/>
</dbReference>
<keyword evidence="4" id="KW-0699">rRNA-binding</keyword>
<name>A0AAW1QAK5_9CHLO</name>
<dbReference type="InterPro" id="IPR036164">
    <property type="entry name" value="bL21-like_sf"/>
</dbReference>
<dbReference type="GO" id="GO:0003735">
    <property type="term" value="F:structural constituent of ribosome"/>
    <property type="evidence" value="ECO:0007669"/>
    <property type="project" value="InterPro"/>
</dbReference>
<dbReference type="GO" id="GO:0006412">
    <property type="term" value="P:translation"/>
    <property type="evidence" value="ECO:0007669"/>
    <property type="project" value="InterPro"/>
</dbReference>
<keyword evidence="3" id="KW-0934">Plastid</keyword>
<dbReference type="PROSITE" id="PS01169">
    <property type="entry name" value="RIBOSOMAL_L21"/>
    <property type="match status" value="1"/>
</dbReference>
<evidence type="ECO:0000313" key="9">
    <source>
        <dbReference type="Proteomes" id="UP001489004"/>
    </source>
</evidence>
<dbReference type="InterPro" id="IPR018258">
    <property type="entry name" value="Ribosomal_bL21_CS"/>
</dbReference>
<dbReference type="PANTHER" id="PTHR21349:SF7">
    <property type="entry name" value="LARGE RIBOSOMAL SUBUNIT PROTEIN BL21C"/>
    <property type="match status" value="1"/>
</dbReference>
<evidence type="ECO:0000256" key="7">
    <source>
        <dbReference type="ARBA" id="ARBA00023274"/>
    </source>
</evidence>